<protein>
    <submittedName>
        <fullName evidence="1">Trans-aconitate 2-methyltransferase</fullName>
        <ecNumber evidence="1">2.1.1.144</ecNumber>
    </submittedName>
</protein>
<reference evidence="1" key="1">
    <citation type="submission" date="2024-05" db="EMBL/GenBank/DDBJ databases">
        <title>Isolation and characterization of Sporomusa carbonis sp. nov., a carboxydotrophic hydrogenogen in the genus of Sporomusa isolated from a charcoal burning pile.</title>
        <authorList>
            <person name="Boeer T."/>
            <person name="Rosenbaum F."/>
            <person name="Eysell L."/>
            <person name="Mueller V."/>
            <person name="Daniel R."/>
            <person name="Poehlein A."/>
        </authorList>
    </citation>
    <scope>NUCLEOTIDE SEQUENCE [LARGE SCALE GENOMIC DNA]</scope>
    <source>
        <strain evidence="1">DSM 10669</strain>
    </source>
</reference>
<organism evidence="1 2">
    <name type="scientific">Sporomusa silvacetica DSM 10669</name>
    <dbReference type="NCBI Taxonomy" id="1123289"/>
    <lineage>
        <taxon>Bacteria</taxon>
        <taxon>Bacillati</taxon>
        <taxon>Bacillota</taxon>
        <taxon>Negativicutes</taxon>
        <taxon>Selenomonadales</taxon>
        <taxon>Sporomusaceae</taxon>
        <taxon>Sporomusa</taxon>
    </lineage>
</organism>
<dbReference type="EC" id="2.1.1.144" evidence="1"/>
<name>A0ABZ3IQX1_9FIRM</name>
<gene>
    <name evidence="1" type="primary">tam_3</name>
    <name evidence="1" type="ORF">SPSIL_042960</name>
</gene>
<evidence type="ECO:0000313" key="2">
    <source>
        <dbReference type="Proteomes" id="UP000216752"/>
    </source>
</evidence>
<proteinExistence type="predicted"/>
<dbReference type="PANTHER" id="PTHR43861">
    <property type="entry name" value="TRANS-ACONITATE 2-METHYLTRANSFERASE-RELATED"/>
    <property type="match status" value="1"/>
</dbReference>
<keyword evidence="1" id="KW-0808">Transferase</keyword>
<dbReference type="SUPFAM" id="SSF53335">
    <property type="entry name" value="S-adenosyl-L-methionine-dependent methyltransferases"/>
    <property type="match status" value="1"/>
</dbReference>
<dbReference type="Gene3D" id="3.40.50.150">
    <property type="entry name" value="Vaccinia Virus protein VP39"/>
    <property type="match status" value="1"/>
</dbReference>
<dbReference type="GO" id="GO:0032259">
    <property type="term" value="P:methylation"/>
    <property type="evidence" value="ECO:0007669"/>
    <property type="project" value="UniProtKB-KW"/>
</dbReference>
<keyword evidence="1" id="KW-0489">Methyltransferase</keyword>
<dbReference type="CDD" id="cd02440">
    <property type="entry name" value="AdoMet_MTases"/>
    <property type="match status" value="1"/>
</dbReference>
<dbReference type="EMBL" id="CP155573">
    <property type="protein sequence ID" value="XFO68076.1"/>
    <property type="molecule type" value="Genomic_DNA"/>
</dbReference>
<dbReference type="GO" id="GO:0030798">
    <property type="term" value="F:trans-aconitate 2-methyltransferase activity"/>
    <property type="evidence" value="ECO:0007669"/>
    <property type="project" value="UniProtKB-EC"/>
</dbReference>
<accession>A0ABZ3IQX1</accession>
<dbReference type="Pfam" id="PF13489">
    <property type="entry name" value="Methyltransf_23"/>
    <property type="match status" value="1"/>
</dbReference>
<evidence type="ECO:0000313" key="1">
    <source>
        <dbReference type="EMBL" id="XFO68076.1"/>
    </source>
</evidence>
<sequence>MKNEYYCCERREVLDLIPNVPKTVLELGCGEGGFGSLLKQTYQCNVTGIELCAKAATKAKKQLDRVYNTSIEEFDFTQLGKFDLIVANDLLEHLKDPWNVVSTLCNNLCDDGCFIASIPNIRHHKIFNQLFIKGNWEYVESGLLDRTHLRFFTRKTMMELFQHNQYVVKSISPINVSNIKARPRNILRLLLKYFLPDLYTLQFVVVAQKQK</sequence>
<dbReference type="RefSeq" id="WP_094603881.1">
    <property type="nucleotide sequence ID" value="NZ_CP155573.1"/>
</dbReference>
<dbReference type="InterPro" id="IPR029063">
    <property type="entry name" value="SAM-dependent_MTases_sf"/>
</dbReference>
<dbReference type="Proteomes" id="UP000216752">
    <property type="component" value="Chromosome"/>
</dbReference>
<keyword evidence="2" id="KW-1185">Reference proteome</keyword>